<reference evidence="2" key="1">
    <citation type="submission" date="2014-12" db="EMBL/GenBank/DDBJ databases">
        <title>Insight into the proteome of Arion vulgaris.</title>
        <authorList>
            <person name="Aradska J."/>
            <person name="Bulat T."/>
            <person name="Smidak R."/>
            <person name="Sarate P."/>
            <person name="Gangsoo J."/>
            <person name="Sialana F."/>
            <person name="Bilban M."/>
            <person name="Lubec G."/>
        </authorList>
    </citation>
    <scope>NUCLEOTIDE SEQUENCE</scope>
    <source>
        <tissue evidence="2">Skin</tissue>
    </source>
</reference>
<feature type="non-terminal residue" evidence="2">
    <location>
        <position position="1"/>
    </location>
</feature>
<evidence type="ECO:0000256" key="1">
    <source>
        <dbReference type="SAM" id="MobiDB-lite"/>
    </source>
</evidence>
<dbReference type="AlphaFoldDB" id="A0A0B6YEV5"/>
<feature type="compositionally biased region" description="Polar residues" evidence="1">
    <location>
        <begin position="94"/>
        <end position="104"/>
    </location>
</feature>
<dbReference type="EMBL" id="HACG01007150">
    <property type="protein sequence ID" value="CEK54015.1"/>
    <property type="molecule type" value="Transcribed_RNA"/>
</dbReference>
<proteinExistence type="predicted"/>
<organism evidence="2">
    <name type="scientific">Arion vulgaris</name>
    <dbReference type="NCBI Taxonomy" id="1028688"/>
    <lineage>
        <taxon>Eukaryota</taxon>
        <taxon>Metazoa</taxon>
        <taxon>Spiralia</taxon>
        <taxon>Lophotrochozoa</taxon>
        <taxon>Mollusca</taxon>
        <taxon>Gastropoda</taxon>
        <taxon>Heterobranchia</taxon>
        <taxon>Euthyneura</taxon>
        <taxon>Panpulmonata</taxon>
        <taxon>Eupulmonata</taxon>
        <taxon>Stylommatophora</taxon>
        <taxon>Helicina</taxon>
        <taxon>Arionoidea</taxon>
        <taxon>Arionidae</taxon>
        <taxon>Arion</taxon>
    </lineage>
</organism>
<accession>A0A0B6YEV5</accession>
<protein>
    <submittedName>
        <fullName evidence="2">Uncharacterized protein</fullName>
    </submittedName>
</protein>
<gene>
    <name evidence="2" type="primary">ORF21764</name>
</gene>
<name>A0A0B6YEV5_9EUPU</name>
<evidence type="ECO:0000313" key="2">
    <source>
        <dbReference type="EMBL" id="CEK54015.1"/>
    </source>
</evidence>
<sequence>RGDITNNTRVSEPGHVRALNGGRLTNAQEVVVNVCHDDDRELVFHDDDEESLSNAKVISDIRISLWMKYNEIFQPDDLTDDLYTGPTEDDEVKLSTTNETTVPNVNKIAAGKSHSVSRDINKTKSQTTKGC</sequence>
<feature type="region of interest" description="Disordered" evidence="1">
    <location>
        <begin position="77"/>
        <end position="131"/>
    </location>
</feature>